<gene>
    <name evidence="1" type="primary">jg12533</name>
    <name evidence="1" type="ORF">PAEG_LOCUS21201</name>
</gene>
<dbReference type="AlphaFoldDB" id="A0A8S4S1N5"/>
<comment type="caution">
    <text evidence="1">The sequence shown here is derived from an EMBL/GenBank/DDBJ whole genome shotgun (WGS) entry which is preliminary data.</text>
</comment>
<dbReference type="GO" id="GO:0005737">
    <property type="term" value="C:cytoplasm"/>
    <property type="evidence" value="ECO:0007669"/>
    <property type="project" value="TreeGrafter"/>
</dbReference>
<dbReference type="GO" id="GO:0004642">
    <property type="term" value="F:phosphoribosylformylglycinamidine synthase activity"/>
    <property type="evidence" value="ECO:0007669"/>
    <property type="project" value="TreeGrafter"/>
</dbReference>
<evidence type="ECO:0000313" key="1">
    <source>
        <dbReference type="EMBL" id="CAH2245751.1"/>
    </source>
</evidence>
<evidence type="ECO:0000313" key="2">
    <source>
        <dbReference type="Proteomes" id="UP000838756"/>
    </source>
</evidence>
<protein>
    <submittedName>
        <fullName evidence="1">Jg12533 protein</fullName>
    </submittedName>
</protein>
<keyword evidence="2" id="KW-1185">Reference proteome</keyword>
<dbReference type="InterPro" id="IPR036921">
    <property type="entry name" value="PurM-like_N_sf"/>
</dbReference>
<reference evidence="1" key="1">
    <citation type="submission" date="2022-03" db="EMBL/GenBank/DDBJ databases">
        <authorList>
            <person name="Lindestad O."/>
        </authorList>
    </citation>
    <scope>NUCLEOTIDE SEQUENCE</scope>
</reference>
<organism evidence="1 2">
    <name type="scientific">Pararge aegeria aegeria</name>
    <dbReference type="NCBI Taxonomy" id="348720"/>
    <lineage>
        <taxon>Eukaryota</taxon>
        <taxon>Metazoa</taxon>
        <taxon>Ecdysozoa</taxon>
        <taxon>Arthropoda</taxon>
        <taxon>Hexapoda</taxon>
        <taxon>Insecta</taxon>
        <taxon>Pterygota</taxon>
        <taxon>Neoptera</taxon>
        <taxon>Endopterygota</taxon>
        <taxon>Lepidoptera</taxon>
        <taxon>Glossata</taxon>
        <taxon>Ditrysia</taxon>
        <taxon>Papilionoidea</taxon>
        <taxon>Nymphalidae</taxon>
        <taxon>Satyrinae</taxon>
        <taxon>Satyrini</taxon>
        <taxon>Parargina</taxon>
        <taxon>Pararge</taxon>
    </lineage>
</organism>
<proteinExistence type="predicted"/>
<name>A0A8S4S1N5_9NEOP</name>
<accession>A0A8S4S1N5</accession>
<dbReference type="GO" id="GO:0006164">
    <property type="term" value="P:purine nucleotide biosynthetic process"/>
    <property type="evidence" value="ECO:0007669"/>
    <property type="project" value="TreeGrafter"/>
</dbReference>
<dbReference type="Gene3D" id="3.30.1330.10">
    <property type="entry name" value="PurM-like, N-terminal domain"/>
    <property type="match status" value="1"/>
</dbReference>
<sequence length="128" mass="13494">MPSDVKVPSLMVPQVTQSDIIFTAETHNMPTAVAPFSGATTGTGGRIRDVQGVGRGGHTVAGTAGYSVGNLSIPGYDLPWEDKSWKYPNNFANPLQIIIDASNGASDYGNKFGEPLISGMVIKKKLTV</sequence>
<dbReference type="PANTHER" id="PTHR10099:SF1">
    <property type="entry name" value="PHOSPHORIBOSYLFORMYLGLYCINAMIDINE SYNTHASE"/>
    <property type="match status" value="1"/>
</dbReference>
<dbReference type="OrthoDB" id="7191238at2759"/>
<dbReference type="Proteomes" id="UP000838756">
    <property type="component" value="Unassembled WGS sequence"/>
</dbReference>
<dbReference type="PANTHER" id="PTHR10099">
    <property type="entry name" value="PHOSPHORIBOSYLFORMYLGLYCINAMIDINE SYNTHASE"/>
    <property type="match status" value="1"/>
</dbReference>
<dbReference type="SUPFAM" id="SSF55326">
    <property type="entry name" value="PurM N-terminal domain-like"/>
    <property type="match status" value="1"/>
</dbReference>
<dbReference type="EMBL" id="CAKXAJ010025912">
    <property type="protein sequence ID" value="CAH2245751.1"/>
    <property type="molecule type" value="Genomic_DNA"/>
</dbReference>